<reference evidence="5 6" key="1">
    <citation type="journal article" date="2012" name="PLoS Pathog.">
        <title>Diverse lifestyles and strategies of plant pathogenesis encoded in the genomes of eighteen Dothideomycetes fungi.</title>
        <authorList>
            <person name="Ohm R.A."/>
            <person name="Feau N."/>
            <person name="Henrissat B."/>
            <person name="Schoch C.L."/>
            <person name="Horwitz B.A."/>
            <person name="Barry K.W."/>
            <person name="Condon B.J."/>
            <person name="Copeland A.C."/>
            <person name="Dhillon B."/>
            <person name="Glaser F."/>
            <person name="Hesse C.N."/>
            <person name="Kosti I."/>
            <person name="LaButti K."/>
            <person name="Lindquist E.A."/>
            <person name="Lucas S."/>
            <person name="Salamov A.A."/>
            <person name="Bradshaw R.E."/>
            <person name="Ciuffetti L."/>
            <person name="Hamelin R.C."/>
            <person name="Kema G.H.J."/>
            <person name="Lawrence C."/>
            <person name="Scott J.A."/>
            <person name="Spatafora J.W."/>
            <person name="Turgeon B.G."/>
            <person name="de Wit P.J.G.M."/>
            <person name="Zhong S."/>
            <person name="Goodwin S.B."/>
            <person name="Grigoriev I.V."/>
        </authorList>
    </citation>
    <scope>NUCLEOTIDE SEQUENCE [LARGE SCALE GENOMIC DNA]</scope>
    <source>
        <strain evidence="6">28A</strain>
    </source>
</reference>
<dbReference type="eggNOG" id="KOG1198">
    <property type="taxonomic scope" value="Eukaryota"/>
</dbReference>
<sequence length="360" mass="38460">MATTHRAALMSGPGKPLEVADVDSIHAGPGEVLIKNYSIALQPLDAKMLIAGYGPAAQLAYPAVLGTSGAGIVQEVGDQVQGLAVGDRVVFDTKAYVNASENRRTGTWQQLVACDSKTVAKIGDVSLDQAVLVDFPLQTAVAALHVFLGMGKPGSGTPEEKILVWGAGGAVGSYAVQFAKQVSRRSQSYHSTPWHKLTSPRQAISTVVVTASPRDVERQMQLGASEVVNYRDADIVDKLRKSGPYKYLFTASGDAASQKALASLVEPSGGAFASVLPSTVELPSNVNVIYTAFSQAAQKDEYSEWRDWWYQEYLPRVFSESLVEPVEFTKVGGGLSALQQASQDVFEGKIKGKLVINPQE</sequence>
<dbReference type="GeneID" id="19398988"/>
<evidence type="ECO:0000256" key="3">
    <source>
        <dbReference type="ARBA" id="ARBA00023002"/>
    </source>
</evidence>
<keyword evidence="6" id="KW-1185">Reference proteome</keyword>
<evidence type="ECO:0000256" key="1">
    <source>
        <dbReference type="ARBA" id="ARBA00008072"/>
    </source>
</evidence>
<dbReference type="InterPro" id="IPR011032">
    <property type="entry name" value="GroES-like_sf"/>
</dbReference>
<dbReference type="EMBL" id="KB908703">
    <property type="protein sequence ID" value="EOA85439.1"/>
    <property type="molecule type" value="Genomic_DNA"/>
</dbReference>
<dbReference type="CDD" id="cd08249">
    <property type="entry name" value="enoyl_reductase_like"/>
    <property type="match status" value="1"/>
</dbReference>
<dbReference type="PANTHER" id="PTHR45348">
    <property type="entry name" value="HYPOTHETICAL OXIDOREDUCTASE (EUROFUNG)"/>
    <property type="match status" value="1"/>
</dbReference>
<dbReference type="InterPro" id="IPR036291">
    <property type="entry name" value="NAD(P)-bd_dom_sf"/>
</dbReference>
<dbReference type="Gene3D" id="3.90.180.10">
    <property type="entry name" value="Medium-chain alcohol dehydrogenases, catalytic domain"/>
    <property type="match status" value="2"/>
</dbReference>
<dbReference type="SMART" id="SM00829">
    <property type="entry name" value="PKS_ER"/>
    <property type="match status" value="1"/>
</dbReference>
<dbReference type="Pfam" id="PF08240">
    <property type="entry name" value="ADH_N"/>
    <property type="match status" value="1"/>
</dbReference>
<dbReference type="SUPFAM" id="SSF50129">
    <property type="entry name" value="GroES-like"/>
    <property type="match status" value="1"/>
</dbReference>
<dbReference type="RefSeq" id="XP_008027829.1">
    <property type="nucleotide sequence ID" value="XM_008029638.1"/>
</dbReference>
<dbReference type="Proteomes" id="UP000016935">
    <property type="component" value="Unassembled WGS sequence"/>
</dbReference>
<evidence type="ECO:0000256" key="2">
    <source>
        <dbReference type="ARBA" id="ARBA00011245"/>
    </source>
</evidence>
<dbReference type="AlphaFoldDB" id="R0K7C8"/>
<dbReference type="Gene3D" id="3.40.50.720">
    <property type="entry name" value="NAD(P)-binding Rossmann-like Domain"/>
    <property type="match status" value="2"/>
</dbReference>
<dbReference type="PANTHER" id="PTHR45348:SF2">
    <property type="entry name" value="ZINC-TYPE ALCOHOL DEHYDROGENASE-LIKE PROTEIN C2E1P3.01"/>
    <property type="match status" value="1"/>
</dbReference>
<feature type="domain" description="Enoyl reductase (ER)" evidence="4">
    <location>
        <begin position="20"/>
        <end position="356"/>
    </location>
</feature>
<organism evidence="5 6">
    <name type="scientific">Exserohilum turcicum (strain 28A)</name>
    <name type="common">Northern leaf blight fungus</name>
    <name type="synonym">Setosphaeria turcica</name>
    <dbReference type="NCBI Taxonomy" id="671987"/>
    <lineage>
        <taxon>Eukaryota</taxon>
        <taxon>Fungi</taxon>
        <taxon>Dikarya</taxon>
        <taxon>Ascomycota</taxon>
        <taxon>Pezizomycotina</taxon>
        <taxon>Dothideomycetes</taxon>
        <taxon>Pleosporomycetidae</taxon>
        <taxon>Pleosporales</taxon>
        <taxon>Pleosporineae</taxon>
        <taxon>Pleosporaceae</taxon>
        <taxon>Exserohilum</taxon>
    </lineage>
</organism>
<protein>
    <recommendedName>
        <fullName evidence="4">Enoyl reductase (ER) domain-containing protein</fullName>
    </recommendedName>
</protein>
<keyword evidence="3" id="KW-0560">Oxidoreductase</keyword>
<dbReference type="HOGENOM" id="CLU_026673_16_5_1"/>
<dbReference type="SUPFAM" id="SSF51735">
    <property type="entry name" value="NAD(P)-binding Rossmann-fold domains"/>
    <property type="match status" value="1"/>
</dbReference>
<dbReference type="STRING" id="671987.R0K7C8"/>
<name>R0K7C8_EXST2</name>
<dbReference type="InterPro" id="IPR047122">
    <property type="entry name" value="Trans-enoyl_RdTase-like"/>
</dbReference>
<evidence type="ECO:0000313" key="5">
    <source>
        <dbReference type="EMBL" id="EOA85439.1"/>
    </source>
</evidence>
<dbReference type="GO" id="GO:0016651">
    <property type="term" value="F:oxidoreductase activity, acting on NAD(P)H"/>
    <property type="evidence" value="ECO:0007669"/>
    <property type="project" value="InterPro"/>
</dbReference>
<evidence type="ECO:0000259" key="4">
    <source>
        <dbReference type="SMART" id="SM00829"/>
    </source>
</evidence>
<dbReference type="InterPro" id="IPR013154">
    <property type="entry name" value="ADH-like_N"/>
</dbReference>
<gene>
    <name evidence="5" type="ORF">SETTUDRAFT_164067</name>
</gene>
<proteinExistence type="inferred from homology"/>
<evidence type="ECO:0000313" key="6">
    <source>
        <dbReference type="Proteomes" id="UP000016935"/>
    </source>
</evidence>
<comment type="similarity">
    <text evidence="1">Belongs to the zinc-containing alcohol dehydrogenase family.</text>
</comment>
<comment type="subunit">
    <text evidence="2">Monomer.</text>
</comment>
<accession>R0K7C8</accession>
<dbReference type="OrthoDB" id="3509362at2759"/>
<reference evidence="5 6" key="2">
    <citation type="journal article" date="2013" name="PLoS Genet.">
        <title>Comparative genome structure, secondary metabolite, and effector coding capacity across Cochliobolus pathogens.</title>
        <authorList>
            <person name="Condon B.J."/>
            <person name="Leng Y."/>
            <person name="Wu D."/>
            <person name="Bushley K.E."/>
            <person name="Ohm R.A."/>
            <person name="Otillar R."/>
            <person name="Martin J."/>
            <person name="Schackwitz W."/>
            <person name="Grimwood J."/>
            <person name="MohdZainudin N."/>
            <person name="Xue C."/>
            <person name="Wang R."/>
            <person name="Manning V.A."/>
            <person name="Dhillon B."/>
            <person name="Tu Z.J."/>
            <person name="Steffenson B.J."/>
            <person name="Salamov A."/>
            <person name="Sun H."/>
            <person name="Lowry S."/>
            <person name="LaButti K."/>
            <person name="Han J."/>
            <person name="Copeland A."/>
            <person name="Lindquist E."/>
            <person name="Barry K."/>
            <person name="Schmutz J."/>
            <person name="Baker S.E."/>
            <person name="Ciuffetti L.M."/>
            <person name="Grigoriev I.V."/>
            <person name="Zhong S."/>
            <person name="Turgeon B.G."/>
        </authorList>
    </citation>
    <scope>NUCLEOTIDE SEQUENCE [LARGE SCALE GENOMIC DNA]</scope>
    <source>
        <strain evidence="6">28A</strain>
    </source>
</reference>
<dbReference type="InterPro" id="IPR020843">
    <property type="entry name" value="ER"/>
</dbReference>